<dbReference type="EMBL" id="NBEF01000017">
    <property type="protein sequence ID" value="OQQ90557.1"/>
    <property type="molecule type" value="Genomic_DNA"/>
</dbReference>
<dbReference type="CDD" id="cd24021">
    <property type="entry name" value="ASKHA_NBD_ParM_Psk41-like"/>
    <property type="match status" value="1"/>
</dbReference>
<feature type="domain" description="Actin-like protein N-terminal" evidence="1">
    <location>
        <begin position="5"/>
        <end position="165"/>
    </location>
</feature>
<evidence type="ECO:0000313" key="5">
    <source>
        <dbReference type="Proteomes" id="UP000192575"/>
    </source>
</evidence>
<dbReference type="InterPro" id="IPR043129">
    <property type="entry name" value="ATPase_NBD"/>
</dbReference>
<gene>
    <name evidence="4" type="ORF">B5G36_03335</name>
    <name evidence="3" type="ORF">B6U56_04540</name>
</gene>
<evidence type="ECO:0000259" key="1">
    <source>
        <dbReference type="Pfam" id="PF17989"/>
    </source>
</evidence>
<dbReference type="Pfam" id="PF22128">
    <property type="entry name" value="Alp7A_like_C"/>
    <property type="match status" value="1"/>
</dbReference>
<dbReference type="AlphaFoldDB" id="A0A1V9RBL1"/>
<reference evidence="6" key="2">
    <citation type="submission" date="2017-04" db="EMBL/GenBank/DDBJ databases">
        <title>Function of individual gut microbiota members based on whole genome sequencing of pure cultures obtained from chicken caecum.</title>
        <authorList>
            <person name="Medvecky M."/>
            <person name="Cejkova D."/>
            <person name="Polansky O."/>
            <person name="Karasova D."/>
            <person name="Kubasova T."/>
            <person name="Cizek A."/>
            <person name="Rychlik I."/>
        </authorList>
    </citation>
    <scope>NUCLEOTIDE SEQUENCE [LARGE SCALE GENOMIC DNA]</scope>
    <source>
        <strain evidence="6">An84</strain>
    </source>
</reference>
<comment type="caution">
    <text evidence="3">The sequence shown here is derived from an EMBL/GenBank/DDBJ whole genome shotgun (WGS) entry which is preliminary data.</text>
</comment>
<evidence type="ECO:0000313" key="6">
    <source>
        <dbReference type="Proteomes" id="UP000196255"/>
    </source>
</evidence>
<dbReference type="InterPro" id="IPR054368">
    <property type="entry name" value="Alp7A-like_C"/>
</dbReference>
<evidence type="ECO:0000259" key="2">
    <source>
        <dbReference type="Pfam" id="PF22128"/>
    </source>
</evidence>
<dbReference type="SUPFAM" id="SSF53067">
    <property type="entry name" value="Actin-like ATPase domain"/>
    <property type="match status" value="2"/>
</dbReference>
<dbReference type="InterPro" id="IPR040607">
    <property type="entry name" value="ALP_N"/>
</dbReference>
<reference evidence="4" key="3">
    <citation type="journal article" date="2018" name="BMC Genomics">
        <title>Whole genome sequencing and function prediction of 133 gut anaerobes isolated from chicken caecum in pure cultures.</title>
        <authorList>
            <person name="Medvecky M."/>
            <person name="Cejkova D."/>
            <person name="Polansky O."/>
            <person name="Karasova D."/>
            <person name="Kubasova T."/>
            <person name="Cizek A."/>
            <person name="Rychlik I."/>
        </authorList>
    </citation>
    <scope>NUCLEOTIDE SEQUENCE</scope>
    <source>
        <strain evidence="4">An84</strain>
    </source>
</reference>
<dbReference type="RefSeq" id="WP_081534399.1">
    <property type="nucleotide sequence ID" value="NZ_CP027644.1"/>
</dbReference>
<dbReference type="Pfam" id="PF17989">
    <property type="entry name" value="ALP_N"/>
    <property type="match status" value="1"/>
</dbReference>
<evidence type="ECO:0000313" key="4">
    <source>
        <dbReference type="EMBL" id="OUN19031.1"/>
    </source>
</evidence>
<feature type="domain" description="Alp7A-like C-terminal" evidence="2">
    <location>
        <begin position="190"/>
        <end position="310"/>
    </location>
</feature>
<name>A0A1V9RBL1_9LACO</name>
<accession>A0A1V9RBL1</accession>
<evidence type="ECO:0000313" key="3">
    <source>
        <dbReference type="EMBL" id="OQQ90557.1"/>
    </source>
</evidence>
<dbReference type="Gene3D" id="3.30.420.40">
    <property type="match status" value="2"/>
</dbReference>
<organism evidence="3 5">
    <name type="scientific">Ligilactobacillus salivarius</name>
    <dbReference type="NCBI Taxonomy" id="1624"/>
    <lineage>
        <taxon>Bacteria</taxon>
        <taxon>Bacillati</taxon>
        <taxon>Bacillota</taxon>
        <taxon>Bacilli</taxon>
        <taxon>Lactobacillales</taxon>
        <taxon>Lactobacillaceae</taxon>
        <taxon>Ligilactobacillus</taxon>
    </lineage>
</organism>
<dbReference type="EMBL" id="NFHF01000005">
    <property type="protein sequence ID" value="OUN19031.1"/>
    <property type="molecule type" value="Genomic_DNA"/>
</dbReference>
<dbReference type="Proteomes" id="UP000196255">
    <property type="component" value="Unassembled WGS sequence"/>
</dbReference>
<reference evidence="3 5" key="1">
    <citation type="submission" date="2017-03" db="EMBL/GenBank/DDBJ databases">
        <title>Phylogenomics and comparative genomics of Lactobacillus salivarius, a mammalian gut commensal.</title>
        <authorList>
            <person name="Harris H.M."/>
        </authorList>
    </citation>
    <scope>NUCLEOTIDE SEQUENCE [LARGE SCALE GENOMIC DNA]</scope>
    <source>
        <strain evidence="3 5">JCM 1047</strain>
    </source>
</reference>
<sequence>MEIFALDLGNKQTKLKSRKAEYVLPSQILNKSDMPQQLGSFGTRKISSYKVPFDENEWAWESDLAALKLDEYLQDTLMHQNRYQNDVFRLLANFALGKLATDFKEANKGIMKVIVVTGLPTDDYNSSKQLADLTEVLKGQHQVEVNGKTYTVRVEKVLIVPQPVGTFYDVLLDKQGYLKNEDLLEEKVGIIDVGGGTVLIDTLINFGLDKHNRKQYATGANDLYESIAAGIDGNASIYQIEKIVREGIKTREFAYRFSKNNVIDISDLVELEINSFTKRLVSNLKSTFKDIQTMDSLIITGGAANLINQRLIADTFETVTFVKDSEFANVRGFYKYALTKEGAEDSEEETGTTETD</sequence>
<protein>
    <submittedName>
        <fullName evidence="3">StbA</fullName>
    </submittedName>
</protein>
<proteinExistence type="predicted"/>
<dbReference type="Proteomes" id="UP000192575">
    <property type="component" value="Unassembled WGS sequence"/>
</dbReference>